<gene>
    <name evidence="1" type="ORF">V6N11_025304</name>
</gene>
<accession>A0ABR2QPP3</accession>
<organism evidence="1 2">
    <name type="scientific">Hibiscus sabdariffa</name>
    <name type="common">roselle</name>
    <dbReference type="NCBI Taxonomy" id="183260"/>
    <lineage>
        <taxon>Eukaryota</taxon>
        <taxon>Viridiplantae</taxon>
        <taxon>Streptophyta</taxon>
        <taxon>Embryophyta</taxon>
        <taxon>Tracheophyta</taxon>
        <taxon>Spermatophyta</taxon>
        <taxon>Magnoliopsida</taxon>
        <taxon>eudicotyledons</taxon>
        <taxon>Gunneridae</taxon>
        <taxon>Pentapetalae</taxon>
        <taxon>rosids</taxon>
        <taxon>malvids</taxon>
        <taxon>Malvales</taxon>
        <taxon>Malvaceae</taxon>
        <taxon>Malvoideae</taxon>
        <taxon>Hibiscus</taxon>
    </lineage>
</organism>
<comment type="caution">
    <text evidence="1">The sequence shown here is derived from an EMBL/GenBank/DDBJ whole genome shotgun (WGS) entry which is preliminary data.</text>
</comment>
<name>A0ABR2QPP3_9ROSI</name>
<reference evidence="1 2" key="1">
    <citation type="journal article" date="2024" name="G3 (Bethesda)">
        <title>Genome assembly of Hibiscus sabdariffa L. provides insights into metabolisms of medicinal natural products.</title>
        <authorList>
            <person name="Kim T."/>
        </authorList>
    </citation>
    <scope>NUCLEOTIDE SEQUENCE [LARGE SCALE GENOMIC DNA]</scope>
    <source>
        <strain evidence="1">TK-2024</strain>
        <tissue evidence="1">Old leaves</tissue>
    </source>
</reference>
<proteinExistence type="predicted"/>
<dbReference type="EMBL" id="JBBPBN010000035">
    <property type="protein sequence ID" value="KAK9002635.1"/>
    <property type="molecule type" value="Genomic_DNA"/>
</dbReference>
<dbReference type="Proteomes" id="UP001396334">
    <property type="component" value="Unassembled WGS sequence"/>
</dbReference>
<protein>
    <submittedName>
        <fullName evidence="1">Uncharacterized protein</fullName>
    </submittedName>
</protein>
<keyword evidence="2" id="KW-1185">Reference proteome</keyword>
<sequence length="111" mass="12509">MDGAMDVTLNIGRRGGILRNEFGSILALFSGPLQFLDPNLTELFALDTALEVFPKTGCAFREAKDMADPFGKSKNGEVFVFRLGCSSVCVRALFLNYFLRYHYYFQAYLTE</sequence>
<evidence type="ECO:0000313" key="2">
    <source>
        <dbReference type="Proteomes" id="UP001396334"/>
    </source>
</evidence>
<evidence type="ECO:0000313" key="1">
    <source>
        <dbReference type="EMBL" id="KAK9002635.1"/>
    </source>
</evidence>